<comment type="caution">
    <text evidence="6">The sequence shown here is derived from an EMBL/GenBank/DDBJ whole genome shotgun (WGS) entry which is preliminary data.</text>
</comment>
<accession>A0ABT8A4T6</accession>
<dbReference type="InterPro" id="IPR018511">
    <property type="entry name" value="Hemolysin-typ_Ca-bd_CS"/>
</dbReference>
<keyword evidence="4" id="KW-0677">Repeat</keyword>
<evidence type="ECO:0000256" key="4">
    <source>
        <dbReference type="ARBA" id="ARBA00022737"/>
    </source>
</evidence>
<evidence type="ECO:0000313" key="6">
    <source>
        <dbReference type="EMBL" id="MDN3564759.1"/>
    </source>
</evidence>
<keyword evidence="7" id="KW-1185">Reference proteome</keyword>
<feature type="domain" description="Peptidase M10 serralysin C-terminal" evidence="5">
    <location>
        <begin position="85"/>
        <end position="204"/>
    </location>
</feature>
<dbReference type="EMBL" id="JAUFPN010000109">
    <property type="protein sequence ID" value="MDN3564759.1"/>
    <property type="molecule type" value="Genomic_DNA"/>
</dbReference>
<keyword evidence="3" id="KW-0964">Secreted</keyword>
<protein>
    <submittedName>
        <fullName evidence="6">M10 family metallopeptidase C-terminal domain-containing protein</fullName>
    </submittedName>
</protein>
<evidence type="ECO:0000256" key="3">
    <source>
        <dbReference type="ARBA" id="ARBA00022525"/>
    </source>
</evidence>
<dbReference type="InterPro" id="IPR011049">
    <property type="entry name" value="Serralysin-like_metalloprot_C"/>
</dbReference>
<dbReference type="Proteomes" id="UP001529369">
    <property type="component" value="Unassembled WGS sequence"/>
</dbReference>
<dbReference type="Pfam" id="PF08548">
    <property type="entry name" value="Peptidase_M10_C"/>
    <property type="match status" value="1"/>
</dbReference>
<evidence type="ECO:0000256" key="2">
    <source>
        <dbReference type="ARBA" id="ARBA00004613"/>
    </source>
</evidence>
<dbReference type="PRINTS" id="PR00313">
    <property type="entry name" value="CABNDNGRPT"/>
</dbReference>
<organism evidence="6 7">
    <name type="scientific">Paeniroseomonas aquatica</name>
    <dbReference type="NCBI Taxonomy" id="373043"/>
    <lineage>
        <taxon>Bacteria</taxon>
        <taxon>Pseudomonadati</taxon>
        <taxon>Pseudomonadota</taxon>
        <taxon>Alphaproteobacteria</taxon>
        <taxon>Acetobacterales</taxon>
        <taxon>Acetobacteraceae</taxon>
        <taxon>Paeniroseomonas</taxon>
    </lineage>
</organism>
<dbReference type="InterPro" id="IPR019960">
    <property type="entry name" value="T1SS_VCA0849"/>
</dbReference>
<dbReference type="InterPro" id="IPR013858">
    <property type="entry name" value="Peptidase_M10B_C"/>
</dbReference>
<dbReference type="SUPFAM" id="SSF51120">
    <property type="entry name" value="beta-Roll"/>
    <property type="match status" value="1"/>
</dbReference>
<comment type="subcellular location">
    <subcellularLocation>
        <location evidence="2">Secreted</location>
    </subcellularLocation>
</comment>
<dbReference type="NCBIfam" id="TIGR03661">
    <property type="entry name" value="T1SS_VCA0849"/>
    <property type="match status" value="1"/>
</dbReference>
<dbReference type="RefSeq" id="WP_290316567.1">
    <property type="nucleotide sequence ID" value="NZ_JAUFPN010000109.1"/>
</dbReference>
<gene>
    <name evidence="6" type="ORF">QWZ14_10315</name>
</gene>
<evidence type="ECO:0000313" key="7">
    <source>
        <dbReference type="Proteomes" id="UP001529369"/>
    </source>
</evidence>
<dbReference type="Gene3D" id="2.150.10.10">
    <property type="entry name" value="Serralysin-like metalloprotease, C-terminal"/>
    <property type="match status" value="1"/>
</dbReference>
<reference evidence="7" key="1">
    <citation type="journal article" date="2019" name="Int. J. Syst. Evol. Microbiol.">
        <title>The Global Catalogue of Microorganisms (GCM) 10K type strain sequencing project: providing services to taxonomists for standard genome sequencing and annotation.</title>
        <authorList>
            <consortium name="The Broad Institute Genomics Platform"/>
            <consortium name="The Broad Institute Genome Sequencing Center for Infectious Disease"/>
            <person name="Wu L."/>
            <person name="Ma J."/>
        </authorList>
    </citation>
    <scope>NUCLEOTIDE SEQUENCE [LARGE SCALE GENOMIC DNA]</scope>
    <source>
        <strain evidence="7">CECT 7131</strain>
    </source>
</reference>
<dbReference type="InterPro" id="IPR001343">
    <property type="entry name" value="Hemolysn_Ca-bd"/>
</dbReference>
<comment type="cofactor">
    <cofactor evidence="1">
        <name>Ca(2+)</name>
        <dbReference type="ChEBI" id="CHEBI:29108"/>
    </cofactor>
</comment>
<evidence type="ECO:0000259" key="5">
    <source>
        <dbReference type="Pfam" id="PF08548"/>
    </source>
</evidence>
<proteinExistence type="predicted"/>
<feature type="non-terminal residue" evidence="6">
    <location>
        <position position="1"/>
    </location>
</feature>
<evidence type="ECO:0000256" key="1">
    <source>
        <dbReference type="ARBA" id="ARBA00001913"/>
    </source>
</evidence>
<name>A0ABT8A4T6_9PROT</name>
<dbReference type="PROSITE" id="PS00330">
    <property type="entry name" value="HEMOLYSIN_CALCIUM"/>
    <property type="match status" value="2"/>
</dbReference>
<dbReference type="Pfam" id="PF00353">
    <property type="entry name" value="HemolysinCabind"/>
    <property type="match status" value="2"/>
</dbReference>
<sequence>LVLANGANTLTVSGAETITGGTGADIITLGAVLSGGTINLGAGTDRLILANGANTIAVSNIEVVTGGTGADAITASGSTSTRLTGGEGADTLVGGSGGDQIMGGAGVDNLTGGSGVDRFIYTAISESPTGTGDTITDFDATVDLILLSGMLTGAFTFLGASSLGVTGESQARFDNSTKVLSIDINGDGTAEMSLTLTGVAIADLDSADFIWL</sequence>